<evidence type="ECO:0000313" key="6">
    <source>
        <dbReference type="Proteomes" id="UP000477911"/>
    </source>
</evidence>
<dbReference type="RefSeq" id="WP_160894883.1">
    <property type="nucleotide sequence ID" value="NZ_WUMU01000015.1"/>
</dbReference>
<dbReference type="InterPro" id="IPR016164">
    <property type="entry name" value="FAD-linked_Oxase-like_C"/>
</dbReference>
<dbReference type="PROSITE" id="PS51387">
    <property type="entry name" value="FAD_PCMH"/>
    <property type="match status" value="1"/>
</dbReference>
<dbReference type="SUPFAM" id="SSF55103">
    <property type="entry name" value="FAD-linked oxidases, C-terminal domain"/>
    <property type="match status" value="1"/>
</dbReference>
<dbReference type="InterPro" id="IPR016169">
    <property type="entry name" value="FAD-bd_PCMH_sub2"/>
</dbReference>
<gene>
    <name evidence="5" type="ORF">GR170_12970</name>
</gene>
<dbReference type="Pfam" id="PF01565">
    <property type="entry name" value="FAD_binding_4"/>
    <property type="match status" value="1"/>
</dbReference>
<reference evidence="5 6" key="1">
    <citation type="submission" date="2019-12" db="EMBL/GenBank/DDBJ databases">
        <authorList>
            <person name="Li M."/>
        </authorList>
    </citation>
    <scope>NUCLEOTIDE SEQUENCE [LARGE SCALE GENOMIC DNA]</scope>
    <source>
        <strain evidence="5 6">GBMRC 2024</strain>
    </source>
</reference>
<evidence type="ECO:0000256" key="2">
    <source>
        <dbReference type="ARBA" id="ARBA00022630"/>
    </source>
</evidence>
<dbReference type="GO" id="GO:0003824">
    <property type="term" value="F:catalytic activity"/>
    <property type="evidence" value="ECO:0007669"/>
    <property type="project" value="InterPro"/>
</dbReference>
<dbReference type="GO" id="GO:0071949">
    <property type="term" value="F:FAD binding"/>
    <property type="evidence" value="ECO:0007669"/>
    <property type="project" value="InterPro"/>
</dbReference>
<dbReference type="Gene3D" id="3.30.70.2190">
    <property type="match status" value="1"/>
</dbReference>
<evidence type="ECO:0000313" key="5">
    <source>
        <dbReference type="EMBL" id="MXN18755.1"/>
    </source>
</evidence>
<dbReference type="GO" id="GO:0022904">
    <property type="term" value="P:respiratory electron transport chain"/>
    <property type="evidence" value="ECO:0007669"/>
    <property type="project" value="TreeGrafter"/>
</dbReference>
<dbReference type="InterPro" id="IPR036318">
    <property type="entry name" value="FAD-bd_PCMH-like_sf"/>
</dbReference>
<keyword evidence="3" id="KW-0274">FAD</keyword>
<dbReference type="InterPro" id="IPR006094">
    <property type="entry name" value="Oxid_FAD_bind_N"/>
</dbReference>
<comment type="similarity">
    <text evidence="1">Belongs to the FAD-binding oxidoreductase/transferase type 4 family.</text>
</comment>
<proteinExistence type="inferred from homology"/>
<organism evidence="5 6">
    <name type="scientific">Pseudooceanicola albus</name>
    <dbReference type="NCBI Taxonomy" id="2692189"/>
    <lineage>
        <taxon>Bacteria</taxon>
        <taxon>Pseudomonadati</taxon>
        <taxon>Pseudomonadota</taxon>
        <taxon>Alphaproteobacteria</taxon>
        <taxon>Rhodobacterales</taxon>
        <taxon>Paracoccaceae</taxon>
        <taxon>Pseudooceanicola</taxon>
    </lineage>
</organism>
<accession>A0A6L7G3S1</accession>
<evidence type="ECO:0000259" key="4">
    <source>
        <dbReference type="PROSITE" id="PS51387"/>
    </source>
</evidence>
<comment type="caution">
    <text evidence="5">The sequence shown here is derived from an EMBL/GenBank/DDBJ whole genome shotgun (WGS) entry which is preliminary data.</text>
</comment>
<dbReference type="PANTHER" id="PTHR43716:SF2">
    <property type="entry name" value="BLL6224 PROTEIN"/>
    <property type="match status" value="1"/>
</dbReference>
<dbReference type="InterPro" id="IPR004113">
    <property type="entry name" value="FAD-bd_oxidored_4_C"/>
</dbReference>
<dbReference type="InterPro" id="IPR016167">
    <property type="entry name" value="FAD-bd_PCMH_sub1"/>
</dbReference>
<evidence type="ECO:0000256" key="3">
    <source>
        <dbReference type="ARBA" id="ARBA00022827"/>
    </source>
</evidence>
<protein>
    <submittedName>
        <fullName evidence="5">FAD-binding protein</fullName>
    </submittedName>
</protein>
<evidence type="ECO:0000256" key="1">
    <source>
        <dbReference type="ARBA" id="ARBA00008000"/>
    </source>
</evidence>
<dbReference type="InterPro" id="IPR051264">
    <property type="entry name" value="FAD-oxidored/transferase_4"/>
</dbReference>
<dbReference type="Pfam" id="PF02913">
    <property type="entry name" value="FAD-oxidase_C"/>
    <property type="match status" value="1"/>
</dbReference>
<name>A0A6L7G3S1_9RHOB</name>
<dbReference type="Gene3D" id="3.30.70.2740">
    <property type="match status" value="1"/>
</dbReference>
<sequence>MEQFARIVGARQVLTAPEQMARHLADITGHVRGQAAAVVCPGSPEEVARTLRLANELGMRITVQSGNTSICGGSVPVHPDEIVLSLHRLNRIRAVDTGARTATVDAGVVIQTLQARVAEDGLDYPLMFGARGSAMIGGALATNAGGSNVLRHGNARELCLGIEAVLPDGRIIHALSGLVKDNRGYDLRNLMIGSEGTLGIITGAVVRLVPTPKVRVTAFLALDGIDSALTVLNRLQDASGGLVEAFEWMPGETVEAILGAIPGTQAPLEQIPRTGLLLELASTRDSDAAPTAEGESVLQALLMSVIGDLMEDGLILDGAFASSERQRQEMWHLREATLEMLMRLGPFVALDASLPLSHVPPFLARADAIARAAGLRVLPIGHLGDGNIHYSLLAQRPQDWDPELIRQVSGRIYDVLDDLGGSFSAEHGIGRHKAAVLASRKEAAQYEAMRAIKSALDPGGCLGSGIFFPAS</sequence>
<dbReference type="Gene3D" id="1.10.45.10">
    <property type="entry name" value="Vanillyl-alcohol Oxidase, Chain A, domain 4"/>
    <property type="match status" value="1"/>
</dbReference>
<keyword evidence="2" id="KW-0285">Flavoprotein</keyword>
<dbReference type="InterPro" id="IPR016166">
    <property type="entry name" value="FAD-bd_PCMH"/>
</dbReference>
<dbReference type="Gene3D" id="3.30.43.10">
    <property type="entry name" value="Uridine Diphospho-n-acetylenolpyruvylglucosamine Reductase, domain 2"/>
    <property type="match status" value="1"/>
</dbReference>
<dbReference type="SUPFAM" id="SSF56176">
    <property type="entry name" value="FAD-binding/transporter-associated domain-like"/>
    <property type="match status" value="1"/>
</dbReference>
<dbReference type="PANTHER" id="PTHR43716">
    <property type="entry name" value="D-2-HYDROXYGLUTARATE DEHYDROGENASE, MITOCHONDRIAL"/>
    <property type="match status" value="1"/>
</dbReference>
<dbReference type="Gene3D" id="3.30.465.10">
    <property type="match status" value="1"/>
</dbReference>
<feature type="domain" description="FAD-binding PCMH-type" evidence="4">
    <location>
        <begin position="31"/>
        <end position="211"/>
    </location>
</feature>
<keyword evidence="6" id="KW-1185">Reference proteome</keyword>
<dbReference type="Proteomes" id="UP000477911">
    <property type="component" value="Unassembled WGS sequence"/>
</dbReference>
<dbReference type="AlphaFoldDB" id="A0A6L7G3S1"/>
<dbReference type="EMBL" id="WUMU01000015">
    <property type="protein sequence ID" value="MXN18755.1"/>
    <property type="molecule type" value="Genomic_DNA"/>
</dbReference>
<dbReference type="InterPro" id="IPR016171">
    <property type="entry name" value="Vanillyl_alc_oxidase_C-sub2"/>
</dbReference>